<evidence type="ECO:0000256" key="1">
    <source>
        <dbReference type="ARBA" id="ARBA00022723"/>
    </source>
</evidence>
<dbReference type="Proteomes" id="UP000678393">
    <property type="component" value="Unassembled WGS sequence"/>
</dbReference>
<feature type="domain" description="EF-hand" evidence="5">
    <location>
        <begin position="112"/>
        <end position="147"/>
    </location>
</feature>
<dbReference type="PROSITE" id="PS50222">
    <property type="entry name" value="EF_HAND_2"/>
    <property type="match status" value="2"/>
</dbReference>
<evidence type="ECO:0000256" key="3">
    <source>
        <dbReference type="ARBA" id="ARBA00022837"/>
    </source>
</evidence>
<dbReference type="SUPFAM" id="SSF47473">
    <property type="entry name" value="EF-hand"/>
    <property type="match status" value="1"/>
</dbReference>
<dbReference type="PROSITE" id="PS00018">
    <property type="entry name" value="EF_HAND_1"/>
    <property type="match status" value="2"/>
</dbReference>
<dbReference type="OrthoDB" id="426654at2759"/>
<accession>A0A8S3YJX8</accession>
<dbReference type="SMART" id="SM00054">
    <property type="entry name" value="EFh"/>
    <property type="match status" value="2"/>
</dbReference>
<dbReference type="Gene3D" id="1.10.238.10">
    <property type="entry name" value="EF-hand"/>
    <property type="match status" value="1"/>
</dbReference>
<sequence length="206" mass="23482">MQKWGLIIDTFSLLVTLTLKKTKDSKQNVCSYGLDYSLVDKVMTYAECLVSPGTQEISLTTFIYEMTFRFNLTNAYLISAIFNKINNGRSNSRNSLTVEQYSRLICTFVTSDVDVKVNYVFNVYDLDGDGFLSKHEVHTMLMTTVPQNSEEQDDMLKDLIEIVLKLVDRDGSGTIDIDEFRDLVKKDALYIELLGQVLPDSSFTQM</sequence>
<feature type="chain" id="PRO_5035886816" description="EF-hand domain-containing protein" evidence="4">
    <location>
        <begin position="21"/>
        <end position="206"/>
    </location>
</feature>
<keyword evidence="2" id="KW-0677">Repeat</keyword>
<evidence type="ECO:0000259" key="5">
    <source>
        <dbReference type="PROSITE" id="PS50222"/>
    </source>
</evidence>
<organism evidence="6 7">
    <name type="scientific">Candidula unifasciata</name>
    <dbReference type="NCBI Taxonomy" id="100452"/>
    <lineage>
        <taxon>Eukaryota</taxon>
        <taxon>Metazoa</taxon>
        <taxon>Spiralia</taxon>
        <taxon>Lophotrochozoa</taxon>
        <taxon>Mollusca</taxon>
        <taxon>Gastropoda</taxon>
        <taxon>Heterobranchia</taxon>
        <taxon>Euthyneura</taxon>
        <taxon>Panpulmonata</taxon>
        <taxon>Eupulmonata</taxon>
        <taxon>Stylommatophora</taxon>
        <taxon>Helicina</taxon>
        <taxon>Helicoidea</taxon>
        <taxon>Geomitridae</taxon>
        <taxon>Candidula</taxon>
    </lineage>
</organism>
<dbReference type="Pfam" id="PF13499">
    <property type="entry name" value="EF-hand_7"/>
    <property type="match status" value="1"/>
</dbReference>
<dbReference type="AlphaFoldDB" id="A0A8S3YJX8"/>
<dbReference type="InterPro" id="IPR018247">
    <property type="entry name" value="EF_Hand_1_Ca_BS"/>
</dbReference>
<dbReference type="EMBL" id="CAJHNH020000037">
    <property type="protein sequence ID" value="CAG5114796.1"/>
    <property type="molecule type" value="Genomic_DNA"/>
</dbReference>
<evidence type="ECO:0000256" key="4">
    <source>
        <dbReference type="SAM" id="SignalP"/>
    </source>
</evidence>
<evidence type="ECO:0000313" key="6">
    <source>
        <dbReference type="EMBL" id="CAG5114796.1"/>
    </source>
</evidence>
<comment type="caution">
    <text evidence="6">The sequence shown here is derived from an EMBL/GenBank/DDBJ whole genome shotgun (WGS) entry which is preliminary data.</text>
</comment>
<keyword evidence="1" id="KW-0479">Metal-binding</keyword>
<name>A0A8S3YJX8_9EUPU</name>
<evidence type="ECO:0000256" key="2">
    <source>
        <dbReference type="ARBA" id="ARBA00022737"/>
    </source>
</evidence>
<dbReference type="GO" id="GO:0005509">
    <property type="term" value="F:calcium ion binding"/>
    <property type="evidence" value="ECO:0007669"/>
    <property type="project" value="InterPro"/>
</dbReference>
<dbReference type="InterPro" id="IPR011992">
    <property type="entry name" value="EF-hand-dom_pair"/>
</dbReference>
<keyword evidence="7" id="KW-1185">Reference proteome</keyword>
<reference evidence="6" key="1">
    <citation type="submission" date="2021-04" db="EMBL/GenBank/DDBJ databases">
        <authorList>
            <consortium name="Molecular Ecology Group"/>
        </authorList>
    </citation>
    <scope>NUCLEOTIDE SEQUENCE</scope>
</reference>
<keyword evidence="4" id="KW-0732">Signal</keyword>
<dbReference type="PANTHER" id="PTHR45942">
    <property type="entry name" value="PROTEIN PHOSPATASE 3 REGULATORY SUBUNIT B ALPHA ISOFORM TYPE 1"/>
    <property type="match status" value="1"/>
</dbReference>
<dbReference type="InterPro" id="IPR002048">
    <property type="entry name" value="EF_hand_dom"/>
</dbReference>
<gene>
    <name evidence="6" type="ORF">CUNI_LOCUS354</name>
</gene>
<keyword evidence="3" id="KW-0106">Calcium</keyword>
<proteinExistence type="predicted"/>
<protein>
    <recommendedName>
        <fullName evidence="5">EF-hand domain-containing protein</fullName>
    </recommendedName>
</protein>
<feature type="signal peptide" evidence="4">
    <location>
        <begin position="1"/>
        <end position="20"/>
    </location>
</feature>
<dbReference type="CDD" id="cd00051">
    <property type="entry name" value="EFh"/>
    <property type="match status" value="1"/>
</dbReference>
<evidence type="ECO:0000313" key="7">
    <source>
        <dbReference type="Proteomes" id="UP000678393"/>
    </source>
</evidence>
<feature type="domain" description="EF-hand" evidence="5">
    <location>
        <begin position="155"/>
        <end position="190"/>
    </location>
</feature>